<evidence type="ECO:0000313" key="1">
    <source>
        <dbReference type="EMBL" id="PST42882.1"/>
    </source>
</evidence>
<comment type="caution">
    <text evidence="1">The sequence shown here is derived from an EMBL/GenBank/DDBJ whole genome shotgun (WGS) entry which is preliminary data.</text>
</comment>
<dbReference type="AlphaFoldDB" id="A0A2T3G5V8"/>
<dbReference type="Gene3D" id="3.30.450.20">
    <property type="entry name" value="PAS domain"/>
    <property type="match status" value="1"/>
</dbReference>
<accession>A0A2T3G5V8</accession>
<proteinExistence type="predicted"/>
<dbReference type="InterPro" id="IPR035965">
    <property type="entry name" value="PAS-like_dom_sf"/>
</dbReference>
<name>A0A2T3G5V8_9FIRM</name>
<reference evidence="1 2" key="1">
    <citation type="journal article" date="2019" name="Int. J. Syst. Evol. Microbiol.">
        <title>Faecalibacillus intestinalis gen. nov., sp. nov. and Faecalibacillus faecis sp. nov., isolated from human faeces.</title>
        <authorList>
            <person name="Seo B."/>
            <person name="Jeon K."/>
            <person name="Baek I."/>
            <person name="Lee Y.M."/>
            <person name="Baek K."/>
            <person name="Ko G."/>
        </authorList>
    </citation>
    <scope>NUCLEOTIDE SEQUENCE [LARGE SCALE GENOMIC DNA]</scope>
    <source>
        <strain evidence="1 2">SNUG30099</strain>
    </source>
</reference>
<keyword evidence="2" id="KW-1185">Reference proteome</keyword>
<dbReference type="Proteomes" id="UP000240974">
    <property type="component" value="Unassembled WGS sequence"/>
</dbReference>
<dbReference type="EMBL" id="PYLQ01000002">
    <property type="protein sequence ID" value="PST42882.1"/>
    <property type="molecule type" value="Genomic_DNA"/>
</dbReference>
<gene>
    <name evidence="1" type="ORF">C7U54_01720</name>
</gene>
<organism evidence="1 2">
    <name type="scientific">Faecalibacillus intestinalis</name>
    <dbReference type="NCBI Taxonomy" id="1982626"/>
    <lineage>
        <taxon>Bacteria</taxon>
        <taxon>Bacillati</taxon>
        <taxon>Bacillota</taxon>
        <taxon>Erysipelotrichia</taxon>
        <taxon>Erysipelotrichales</taxon>
        <taxon>Coprobacillaceae</taxon>
        <taxon>Faecalibacillus</taxon>
    </lineage>
</organism>
<evidence type="ECO:0008006" key="3">
    <source>
        <dbReference type="Google" id="ProtNLM"/>
    </source>
</evidence>
<dbReference type="RefSeq" id="WP_107029091.1">
    <property type="nucleotide sequence ID" value="NZ_JADPGG010000103.1"/>
</dbReference>
<evidence type="ECO:0000313" key="2">
    <source>
        <dbReference type="Proteomes" id="UP000240974"/>
    </source>
</evidence>
<protein>
    <recommendedName>
        <fullName evidence="3">PAS domain-containing protein</fullName>
    </recommendedName>
</protein>
<dbReference type="Pfam" id="PF13596">
    <property type="entry name" value="PAS_10"/>
    <property type="match status" value="1"/>
</dbReference>
<dbReference type="SUPFAM" id="SSF55785">
    <property type="entry name" value="PYP-like sensor domain (PAS domain)"/>
    <property type="match status" value="1"/>
</dbReference>
<sequence>MEITKEILESILDAYSYEIVFVDRQHIVRYMNKTAKKRYGDRVQINQSLFNCHNENSKKKIEEFLKRADNGEDEMFETYNMKTGEREFFVPVRDSNKHVIGYFERHEMPWDDEHPEIPVFEYWKHRR</sequence>